<evidence type="ECO:0000313" key="1">
    <source>
        <dbReference type="EMBL" id="CAA9333065.1"/>
    </source>
</evidence>
<gene>
    <name evidence="1" type="ORF">AVDCRST_MAG89-2231</name>
</gene>
<proteinExistence type="predicted"/>
<protein>
    <recommendedName>
        <fullName evidence="2">HTH marR-type domain-containing protein</fullName>
    </recommendedName>
</protein>
<sequence length="128" mass="13805">MAESHISDEARRLIADRIPSAEMLEILLLLAGAPERGWTADEVSRQVFTVPAAAIASLEGLVGQGLAASDGAANPTYRFAPATPELERQVAALAAAYRQSRVAVIQLVFARPSDPLRSFADAFRMRRD</sequence>
<name>A0A6J4LHI8_9BACT</name>
<organism evidence="1">
    <name type="scientific">uncultured Gemmatimonadota bacterium</name>
    <dbReference type="NCBI Taxonomy" id="203437"/>
    <lineage>
        <taxon>Bacteria</taxon>
        <taxon>Pseudomonadati</taxon>
        <taxon>Gemmatimonadota</taxon>
        <taxon>environmental samples</taxon>
    </lineage>
</organism>
<dbReference type="EMBL" id="CADCTV010000473">
    <property type="protein sequence ID" value="CAA9333065.1"/>
    <property type="molecule type" value="Genomic_DNA"/>
</dbReference>
<evidence type="ECO:0008006" key="2">
    <source>
        <dbReference type="Google" id="ProtNLM"/>
    </source>
</evidence>
<dbReference type="AlphaFoldDB" id="A0A6J4LHI8"/>
<reference evidence="1" key="1">
    <citation type="submission" date="2020-02" db="EMBL/GenBank/DDBJ databases">
        <authorList>
            <person name="Meier V. D."/>
        </authorList>
    </citation>
    <scope>NUCLEOTIDE SEQUENCE</scope>
    <source>
        <strain evidence="1">AVDCRST_MAG89</strain>
    </source>
</reference>
<accession>A0A6J4LHI8</accession>